<comment type="caution">
    <text evidence="1">The sequence shown here is derived from an EMBL/GenBank/DDBJ whole genome shotgun (WGS) entry which is preliminary data.</text>
</comment>
<organism evidence="1 2">
    <name type="scientific">Streptomyces malaysiensis subsp. samsunensis</name>
    <dbReference type="NCBI Taxonomy" id="459658"/>
    <lineage>
        <taxon>Bacteria</taxon>
        <taxon>Bacillati</taxon>
        <taxon>Actinomycetota</taxon>
        <taxon>Actinomycetes</taxon>
        <taxon>Kitasatosporales</taxon>
        <taxon>Streptomycetaceae</taxon>
        <taxon>Streptomyces</taxon>
        <taxon>Streptomyces violaceusniger group</taxon>
    </lineage>
</organism>
<keyword evidence="2" id="KW-1185">Reference proteome</keyword>
<evidence type="ECO:0000313" key="1">
    <source>
        <dbReference type="EMBL" id="MCQ8829859.1"/>
    </source>
</evidence>
<name>A0A9X2RVL4_STRMQ</name>
<dbReference type="EMBL" id="JANIIC010000011">
    <property type="protein sequence ID" value="MCQ8829859.1"/>
    <property type="molecule type" value="Genomic_DNA"/>
</dbReference>
<dbReference type="Proteomes" id="UP001142400">
    <property type="component" value="Unassembled WGS sequence"/>
</dbReference>
<gene>
    <name evidence="1" type="ORF">NQU54_12365</name>
</gene>
<reference evidence="1" key="1">
    <citation type="submission" date="2022-06" db="EMBL/GenBank/DDBJ databases">
        <title>WGS of actinobacteria.</title>
        <authorList>
            <person name="Thawai C."/>
        </authorList>
    </citation>
    <scope>NUCLEOTIDE SEQUENCE</scope>
    <source>
        <strain evidence="1">DSM 42010</strain>
    </source>
</reference>
<sequence>MTQRARLTWNGAAALRGARAGAARGLRLAAEHVLERSRARVPIEEGILERSGVASVDEQSLTGAVSFDQPYAVRQHEDMTLRHDAGRTTKYLEGPLNEEAGTVLDIIAAQVRRTLRNN</sequence>
<dbReference type="RefSeq" id="WP_257631084.1">
    <property type="nucleotide sequence ID" value="NZ_JANIIC010000011.1"/>
</dbReference>
<dbReference type="AlphaFoldDB" id="A0A9X2RVL4"/>
<proteinExistence type="predicted"/>
<accession>A0A9X2RVL4</accession>
<evidence type="ECO:0008006" key="3">
    <source>
        <dbReference type="Google" id="ProtNLM"/>
    </source>
</evidence>
<protein>
    <recommendedName>
        <fullName evidence="3">HK97 gp10 family phage protein</fullName>
    </recommendedName>
</protein>
<evidence type="ECO:0000313" key="2">
    <source>
        <dbReference type="Proteomes" id="UP001142400"/>
    </source>
</evidence>